<protein>
    <submittedName>
        <fullName evidence="1">Uncharacterized protein</fullName>
    </submittedName>
</protein>
<dbReference type="Proteomes" id="UP000014660">
    <property type="component" value="Chromosome"/>
</dbReference>
<reference evidence="1 2" key="1">
    <citation type="journal article" date="2007" name="Proc. Natl. Acad. Sci. U.S.A.">
        <title>Genome dynamics in a natural archaeal population.</title>
        <authorList>
            <person name="Allen E.E."/>
            <person name="Tyson G.W."/>
            <person name="Whitaker R.J."/>
            <person name="Detter J.C."/>
            <person name="Richardson P.M."/>
            <person name="Banfield J.F."/>
        </authorList>
    </citation>
    <scope>NUCLEOTIDE SEQUENCE [LARGE SCALE GENOMIC DNA]</scope>
    <source>
        <strain evidence="2">fer1</strain>
    </source>
</reference>
<sequence length="58" mass="6396">MAIAKSIKCRDRVLKVIFDKQNQRKGNKWNNACNDPGYAVTVAICNTCENNGGYGSNC</sequence>
<keyword evidence="2" id="KW-1185">Reference proteome</keyword>
<gene>
    <name evidence="1" type="ORF">FACI_IFERC00001G1843</name>
</gene>
<name>S0AS69_FERAC</name>
<evidence type="ECO:0000313" key="1">
    <source>
        <dbReference type="EMBL" id="AGO61821.1"/>
    </source>
</evidence>
<accession>S0AS69</accession>
<proteinExistence type="predicted"/>
<dbReference type="AlphaFoldDB" id="S0AS69"/>
<organism evidence="1 2">
    <name type="scientific">Ferroplasma acidarmanus Fer1</name>
    <dbReference type="NCBI Taxonomy" id="333146"/>
    <lineage>
        <taxon>Archaea</taxon>
        <taxon>Methanobacteriati</taxon>
        <taxon>Thermoplasmatota</taxon>
        <taxon>Thermoplasmata</taxon>
        <taxon>Thermoplasmatales</taxon>
        <taxon>Ferroplasmaceae</taxon>
        <taxon>Ferroplasma</taxon>
    </lineage>
</organism>
<dbReference type="HOGENOM" id="CLU_2968291_0_0_2"/>
<dbReference type="KEGG" id="fac:FACI_IFERC01G1843"/>
<dbReference type="EMBL" id="CP004145">
    <property type="protein sequence ID" value="AGO61821.1"/>
    <property type="molecule type" value="Genomic_DNA"/>
</dbReference>
<evidence type="ECO:0000313" key="2">
    <source>
        <dbReference type="Proteomes" id="UP000014660"/>
    </source>
</evidence>